<gene>
    <name evidence="1" type="ORF">BCV70DRAFT_89869</name>
</gene>
<evidence type="ECO:0000313" key="2">
    <source>
        <dbReference type="Proteomes" id="UP000246740"/>
    </source>
</evidence>
<dbReference type="Proteomes" id="UP000246740">
    <property type="component" value="Unassembled WGS sequence"/>
</dbReference>
<keyword evidence="2" id="KW-1185">Reference proteome</keyword>
<evidence type="ECO:0000313" key="1">
    <source>
        <dbReference type="EMBL" id="PWZ01119.1"/>
    </source>
</evidence>
<organism evidence="1 2">
    <name type="scientific">Testicularia cyperi</name>
    <dbReference type="NCBI Taxonomy" id="1882483"/>
    <lineage>
        <taxon>Eukaryota</taxon>
        <taxon>Fungi</taxon>
        <taxon>Dikarya</taxon>
        <taxon>Basidiomycota</taxon>
        <taxon>Ustilaginomycotina</taxon>
        <taxon>Ustilaginomycetes</taxon>
        <taxon>Ustilaginales</taxon>
        <taxon>Anthracoideaceae</taxon>
        <taxon>Testicularia</taxon>
    </lineage>
</organism>
<proteinExistence type="predicted"/>
<name>A0A317XUR5_9BASI</name>
<accession>A0A317XUR5</accession>
<sequence length="121" mass="13054">MYKHELCYLGLSPSASALIVVLWAARVRNGTLVGSCVGGRVVEIAVARPIELVGSRCVVSARLPFRHGPLVQSAAILRTVCVGHERVPQSLDEQGPVPAFVFIPPDVLRSSMFFRACVSKI</sequence>
<dbReference type="EMBL" id="KZ819191">
    <property type="protein sequence ID" value="PWZ01119.1"/>
    <property type="molecule type" value="Genomic_DNA"/>
</dbReference>
<dbReference type="InParanoid" id="A0A317XUR5"/>
<reference evidence="1 2" key="1">
    <citation type="journal article" date="2018" name="Mol. Biol. Evol.">
        <title>Broad Genomic Sampling Reveals a Smut Pathogenic Ancestry of the Fungal Clade Ustilaginomycotina.</title>
        <authorList>
            <person name="Kijpornyongpan T."/>
            <person name="Mondo S.J."/>
            <person name="Barry K."/>
            <person name="Sandor L."/>
            <person name="Lee J."/>
            <person name="Lipzen A."/>
            <person name="Pangilinan J."/>
            <person name="LaButti K."/>
            <person name="Hainaut M."/>
            <person name="Henrissat B."/>
            <person name="Grigoriev I.V."/>
            <person name="Spatafora J.W."/>
            <person name="Aime M.C."/>
        </authorList>
    </citation>
    <scope>NUCLEOTIDE SEQUENCE [LARGE SCALE GENOMIC DNA]</scope>
    <source>
        <strain evidence="1 2">MCA 3645</strain>
    </source>
</reference>
<protein>
    <submittedName>
        <fullName evidence="1">Uncharacterized protein</fullName>
    </submittedName>
</protein>
<dbReference type="AlphaFoldDB" id="A0A317XUR5"/>